<dbReference type="Proteomes" id="UP000028006">
    <property type="component" value="Unassembled WGS sequence"/>
</dbReference>
<dbReference type="EMBL" id="JOKG01000003">
    <property type="protein sequence ID" value="KEQ13884.1"/>
    <property type="molecule type" value="Genomic_DNA"/>
</dbReference>
<dbReference type="AlphaFoldDB" id="A0A081N611"/>
<protein>
    <submittedName>
        <fullName evidence="1">Uncharacterized protein</fullName>
    </submittedName>
</protein>
<sequence length="137" mass="15519">MPKDKVPQMPWKADIPINHQCIKPIYRKGLNPSSQQTDPKNIVAYAYFDPSSDAIKSTISDDAIQKMQSIHEDGRYASHEKSATGYKCFKYKKELLWEFKVAGEERVYGLTIPANEEGRQAGVAPLVIFDTTLNKKL</sequence>
<accession>A0A081N611</accession>
<organism evidence="1 2">
    <name type="scientific">Endozoicomonas montiporae</name>
    <dbReference type="NCBI Taxonomy" id="1027273"/>
    <lineage>
        <taxon>Bacteria</taxon>
        <taxon>Pseudomonadati</taxon>
        <taxon>Pseudomonadota</taxon>
        <taxon>Gammaproteobacteria</taxon>
        <taxon>Oceanospirillales</taxon>
        <taxon>Endozoicomonadaceae</taxon>
        <taxon>Endozoicomonas</taxon>
    </lineage>
</organism>
<name>A0A081N611_9GAMM</name>
<evidence type="ECO:0000313" key="1">
    <source>
        <dbReference type="EMBL" id="KEQ13884.1"/>
    </source>
</evidence>
<reference evidence="1 2" key="1">
    <citation type="submission" date="2014-06" db="EMBL/GenBank/DDBJ databases">
        <title>Whole Genome Sequences of Three Symbiotic Endozoicomonas Bacteria.</title>
        <authorList>
            <person name="Neave M.J."/>
            <person name="Apprill A."/>
            <person name="Voolstra C.R."/>
        </authorList>
    </citation>
    <scope>NUCLEOTIDE SEQUENCE [LARGE SCALE GENOMIC DNA]</scope>
    <source>
        <strain evidence="1 2">LMG 24815</strain>
    </source>
</reference>
<evidence type="ECO:0000313" key="2">
    <source>
        <dbReference type="Proteomes" id="UP000028006"/>
    </source>
</evidence>
<dbReference type="RefSeq" id="WP_034877187.1">
    <property type="nucleotide sequence ID" value="NZ_JOKG01000003.1"/>
</dbReference>
<comment type="caution">
    <text evidence="1">The sequence shown here is derived from an EMBL/GenBank/DDBJ whole genome shotgun (WGS) entry which is preliminary data.</text>
</comment>
<gene>
    <name evidence="1" type="ORF">GZ77_16655</name>
</gene>
<proteinExistence type="predicted"/>
<keyword evidence="2" id="KW-1185">Reference proteome</keyword>